<dbReference type="SUPFAM" id="SSF159774">
    <property type="entry name" value="YerB-like"/>
    <property type="match status" value="1"/>
</dbReference>
<dbReference type="EMBL" id="FMXR01000006">
    <property type="protein sequence ID" value="SDB09149.1"/>
    <property type="molecule type" value="Genomic_DNA"/>
</dbReference>
<feature type="domain" description="DUF3048" evidence="3">
    <location>
        <begin position="238"/>
        <end position="340"/>
    </location>
</feature>
<dbReference type="PROSITE" id="PS51257">
    <property type="entry name" value="PROKAR_LIPOPROTEIN"/>
    <property type="match status" value="1"/>
</dbReference>
<evidence type="ECO:0008006" key="6">
    <source>
        <dbReference type="Google" id="ProtNLM"/>
    </source>
</evidence>
<dbReference type="AlphaFoldDB" id="A0A1G6AL88"/>
<dbReference type="Pfam" id="PF17479">
    <property type="entry name" value="DUF3048_C"/>
    <property type="match status" value="1"/>
</dbReference>
<gene>
    <name evidence="4" type="ORF">SAMN02910417_00664</name>
</gene>
<keyword evidence="1" id="KW-0732">Signal</keyword>
<feature type="signal peptide" evidence="1">
    <location>
        <begin position="1"/>
        <end position="19"/>
    </location>
</feature>
<dbReference type="Gene3D" id="3.50.90.10">
    <property type="entry name" value="YerB-like"/>
    <property type="match status" value="1"/>
</dbReference>
<name>A0A1G6AL88_EUBOX</name>
<evidence type="ECO:0000313" key="4">
    <source>
        <dbReference type="EMBL" id="SDB09149.1"/>
    </source>
</evidence>
<organism evidence="4 5">
    <name type="scientific">Eubacterium oxidoreducens</name>
    <dbReference type="NCBI Taxonomy" id="1732"/>
    <lineage>
        <taxon>Bacteria</taxon>
        <taxon>Bacillati</taxon>
        <taxon>Bacillota</taxon>
        <taxon>Clostridia</taxon>
        <taxon>Eubacteriales</taxon>
        <taxon>Eubacteriaceae</taxon>
        <taxon>Eubacterium</taxon>
    </lineage>
</organism>
<evidence type="ECO:0000256" key="1">
    <source>
        <dbReference type="SAM" id="SignalP"/>
    </source>
</evidence>
<sequence length="363" mass="40064">MKRVFSVILVAALCMVMFAACGKKEETVVSTTEDEVSVVEEEPVDTHEGQAKSYLTGEWIDEDTAALRPFAVMFGNTNESGVLPQAGIGSADVVYECTVEGGLTRLMGIFQDYESVEKYESIRSCRLYFLEFASEFEAIYGHWGQSPYAKSALSAYDDLDGQSSTIFGTTYFRDSSKSAPHNGYATGEGVAAGIEALGYDKTYSEDYEGHYQFAEDDQTIELSDGEDAVVVKPGYVVNKPWFSYDEEDGLYYRYQYSQSQTDATSGNQLAYKNIIFQYMTTGMMDSKTLNIPTNGSGKGKYITNGKAIDITWEKDTTSSVMHYYDESGNEITLNQGKTWVCVVDSAKTDAVGIYASKEDAGVE</sequence>
<accession>A0A1G6AL88</accession>
<evidence type="ECO:0000313" key="5">
    <source>
        <dbReference type="Proteomes" id="UP000199228"/>
    </source>
</evidence>
<dbReference type="InterPro" id="IPR035328">
    <property type="entry name" value="DUF3048_C"/>
</dbReference>
<reference evidence="4 5" key="1">
    <citation type="submission" date="2016-10" db="EMBL/GenBank/DDBJ databases">
        <authorList>
            <person name="de Groot N.N."/>
        </authorList>
    </citation>
    <scope>NUCLEOTIDE SEQUENCE [LARGE SCALE GENOMIC DNA]</scope>
    <source>
        <strain evidence="4 5">DSM 3217</strain>
    </source>
</reference>
<dbReference type="InterPro" id="IPR021416">
    <property type="entry name" value="DUF3048_N"/>
</dbReference>
<evidence type="ECO:0000259" key="3">
    <source>
        <dbReference type="Pfam" id="PF17479"/>
    </source>
</evidence>
<feature type="chain" id="PRO_5039507640" description="DUF3048 domain-containing protein" evidence="1">
    <location>
        <begin position="20"/>
        <end position="363"/>
    </location>
</feature>
<proteinExistence type="predicted"/>
<dbReference type="STRING" id="1732.SAMN02910417_00664"/>
<protein>
    <recommendedName>
        <fullName evidence="6">DUF3048 domain-containing protein</fullName>
    </recommendedName>
</protein>
<dbReference type="RefSeq" id="WP_090172187.1">
    <property type="nucleotide sequence ID" value="NZ_FMXR01000006.1"/>
</dbReference>
<dbReference type="InterPro" id="IPR023158">
    <property type="entry name" value="YerB-like_sf"/>
</dbReference>
<dbReference type="Pfam" id="PF11258">
    <property type="entry name" value="DUF3048"/>
    <property type="match status" value="1"/>
</dbReference>
<evidence type="ECO:0000259" key="2">
    <source>
        <dbReference type="Pfam" id="PF11258"/>
    </source>
</evidence>
<keyword evidence="5" id="KW-1185">Reference proteome</keyword>
<dbReference type="Proteomes" id="UP000199228">
    <property type="component" value="Unassembled WGS sequence"/>
</dbReference>
<dbReference type="OrthoDB" id="9779102at2"/>
<feature type="domain" description="DUF3048" evidence="2">
    <location>
        <begin position="55"/>
        <end position="199"/>
    </location>
</feature>